<organism evidence="1 2">
    <name type="scientific">Nitrosomonas ureae</name>
    <dbReference type="NCBI Taxonomy" id="44577"/>
    <lineage>
        <taxon>Bacteria</taxon>
        <taxon>Pseudomonadati</taxon>
        <taxon>Pseudomonadota</taxon>
        <taxon>Betaproteobacteria</taxon>
        <taxon>Nitrosomonadales</taxon>
        <taxon>Nitrosomonadaceae</taxon>
        <taxon>Nitrosomonas</taxon>
    </lineage>
</organism>
<dbReference type="Pfam" id="PF14076">
    <property type="entry name" value="DUF4258"/>
    <property type="match status" value="1"/>
</dbReference>
<evidence type="ECO:0000313" key="2">
    <source>
        <dbReference type="Proteomes" id="UP000219335"/>
    </source>
</evidence>
<reference evidence="1 2" key="1">
    <citation type="submission" date="2017-09" db="EMBL/GenBank/DDBJ databases">
        <authorList>
            <person name="Ehlers B."/>
            <person name="Leendertz F.H."/>
        </authorList>
    </citation>
    <scope>NUCLEOTIDE SEQUENCE [LARGE SCALE GENOMIC DNA]</scope>
    <source>
        <strain evidence="1 2">Nm42</strain>
    </source>
</reference>
<evidence type="ECO:0008006" key="3">
    <source>
        <dbReference type="Google" id="ProtNLM"/>
    </source>
</evidence>
<proteinExistence type="predicted"/>
<dbReference type="InterPro" id="IPR025354">
    <property type="entry name" value="DUF4258"/>
</dbReference>
<dbReference type="RefSeq" id="WP_097104691.1">
    <property type="nucleotide sequence ID" value="NZ_OCMU01000001.1"/>
</dbReference>
<evidence type="ECO:0000313" key="1">
    <source>
        <dbReference type="EMBL" id="SOD18071.1"/>
    </source>
</evidence>
<name>A0A286A8A6_9PROT</name>
<sequence>MSVTLQRVIALVSKGDVRISEHGYDELSHDNIFARDILSSIGEAIVVEDYPDYPKGPCVLVLQKDKKNKPIHVVWGIPRNADMPSVVVTAYRPDRDKWSNDFLRRLR</sequence>
<dbReference type="Proteomes" id="UP000219335">
    <property type="component" value="Unassembled WGS sequence"/>
</dbReference>
<dbReference type="EMBL" id="OCMU01000001">
    <property type="protein sequence ID" value="SOD18071.1"/>
    <property type="molecule type" value="Genomic_DNA"/>
</dbReference>
<dbReference type="AlphaFoldDB" id="A0A286A8A6"/>
<gene>
    <name evidence="1" type="ORF">SAMN06297164_1478</name>
</gene>
<protein>
    <recommendedName>
        <fullName evidence="3">DUF4258 domain-containing protein</fullName>
    </recommendedName>
</protein>
<accession>A0A286A8A6</accession>